<feature type="domain" description="Glycosyl transferase family 28 C-terminal" evidence="1">
    <location>
        <begin position="25"/>
        <end position="109"/>
    </location>
</feature>
<dbReference type="OrthoDB" id="9814973at2"/>
<evidence type="ECO:0000259" key="1">
    <source>
        <dbReference type="Pfam" id="PF04101"/>
    </source>
</evidence>
<name>A0A317T6V2_9CHLB</name>
<dbReference type="Proteomes" id="UP000246278">
    <property type="component" value="Unassembled WGS sequence"/>
</dbReference>
<dbReference type="Pfam" id="PF04101">
    <property type="entry name" value="Glyco_tran_28_C"/>
    <property type="match status" value="1"/>
</dbReference>
<sequence length="163" mass="19036">MIIGILGTCPYKYGRFIKIMEILNETIDDEIVIQCGSNKYDSKKIRFVEYFDRDEYGKQIKSAQCVISHAGFGVLNDCIKYKKRLIICPRSKKLNEHSDDHQIDLASNLINKSQSLKIIMPGEERKIIEYYNEVMLKPFDAIFDSLEKNRLIRSIKSYMKNVL</sequence>
<keyword evidence="3" id="KW-1185">Reference proteome</keyword>
<dbReference type="RefSeq" id="WP_110024179.1">
    <property type="nucleotide sequence ID" value="NZ_PDNZ01000009.1"/>
</dbReference>
<comment type="caution">
    <text evidence="2">The sequence shown here is derived from an EMBL/GenBank/DDBJ whole genome shotgun (WGS) entry which is preliminary data.</text>
</comment>
<dbReference type="GO" id="GO:0016758">
    <property type="term" value="F:hexosyltransferase activity"/>
    <property type="evidence" value="ECO:0007669"/>
    <property type="project" value="InterPro"/>
</dbReference>
<evidence type="ECO:0000313" key="2">
    <source>
        <dbReference type="EMBL" id="PWW81196.1"/>
    </source>
</evidence>
<protein>
    <recommendedName>
        <fullName evidence="1">Glycosyl transferase family 28 C-terminal domain-containing protein</fullName>
    </recommendedName>
</protein>
<dbReference type="EMBL" id="PDNZ01000009">
    <property type="protein sequence ID" value="PWW81196.1"/>
    <property type="molecule type" value="Genomic_DNA"/>
</dbReference>
<dbReference type="InterPro" id="IPR007235">
    <property type="entry name" value="Glyco_trans_28_C"/>
</dbReference>
<dbReference type="AlphaFoldDB" id="A0A317T6V2"/>
<evidence type="ECO:0000313" key="3">
    <source>
        <dbReference type="Proteomes" id="UP000246278"/>
    </source>
</evidence>
<reference evidence="3" key="1">
    <citation type="submission" date="2017-10" db="EMBL/GenBank/DDBJ databases">
        <authorList>
            <person name="Gaisin V.A."/>
            <person name="Rysina M.S."/>
            <person name="Grouzdev D.S."/>
        </authorList>
    </citation>
    <scope>NUCLEOTIDE SEQUENCE [LARGE SCALE GENOMIC DNA]</scope>
    <source>
        <strain evidence="3">V1</strain>
    </source>
</reference>
<dbReference type="Gene3D" id="3.40.50.2000">
    <property type="entry name" value="Glycogen Phosphorylase B"/>
    <property type="match status" value="1"/>
</dbReference>
<gene>
    <name evidence="2" type="ORF">CR164_11695</name>
</gene>
<proteinExistence type="predicted"/>
<organism evidence="2 3">
    <name type="scientific">Prosthecochloris marina</name>
    <dbReference type="NCBI Taxonomy" id="2017681"/>
    <lineage>
        <taxon>Bacteria</taxon>
        <taxon>Pseudomonadati</taxon>
        <taxon>Chlorobiota</taxon>
        <taxon>Chlorobiia</taxon>
        <taxon>Chlorobiales</taxon>
        <taxon>Chlorobiaceae</taxon>
        <taxon>Prosthecochloris</taxon>
    </lineage>
</organism>
<accession>A0A317T6V2</accession>
<dbReference type="SUPFAM" id="SSF53756">
    <property type="entry name" value="UDP-Glycosyltransferase/glycogen phosphorylase"/>
    <property type="match status" value="1"/>
</dbReference>